<evidence type="ECO:0000313" key="2">
    <source>
        <dbReference type="Proteomes" id="UP000247233"/>
    </source>
</evidence>
<accession>A0A317W8K3</accession>
<keyword evidence="2" id="KW-1185">Reference proteome</keyword>
<evidence type="ECO:0000313" key="1">
    <source>
        <dbReference type="EMBL" id="PWY82956.1"/>
    </source>
</evidence>
<protein>
    <submittedName>
        <fullName evidence="1">Uncharacterized protein</fullName>
    </submittedName>
</protein>
<reference evidence="1 2" key="1">
    <citation type="submission" date="2016-12" db="EMBL/GenBank/DDBJ databases">
        <title>The genomes of Aspergillus section Nigri reveals drivers in fungal speciation.</title>
        <authorList>
            <consortium name="DOE Joint Genome Institute"/>
            <person name="Vesth T.C."/>
            <person name="Nybo J."/>
            <person name="Theobald S."/>
            <person name="Brandl J."/>
            <person name="Frisvad J.C."/>
            <person name="Nielsen K.F."/>
            <person name="Lyhne E.K."/>
            <person name="Kogle M.E."/>
            <person name="Kuo A."/>
            <person name="Riley R."/>
            <person name="Clum A."/>
            <person name="Nolan M."/>
            <person name="Lipzen A."/>
            <person name="Salamov A."/>
            <person name="Henrissat B."/>
            <person name="Wiebenga A."/>
            <person name="De Vries R.P."/>
            <person name="Grigoriev I.V."/>
            <person name="Mortensen U.H."/>
            <person name="Andersen M.R."/>
            <person name="Baker S.E."/>
        </authorList>
    </citation>
    <scope>NUCLEOTIDE SEQUENCE [LARGE SCALE GENOMIC DNA]</scope>
    <source>
        <strain evidence="1 2">CBS 117.55</strain>
    </source>
</reference>
<gene>
    <name evidence="1" type="ORF">BO70DRAFT_32649</name>
</gene>
<dbReference type="AlphaFoldDB" id="A0A317W8K3"/>
<organism evidence="1 2">
    <name type="scientific">Aspergillus heteromorphus CBS 117.55</name>
    <dbReference type="NCBI Taxonomy" id="1448321"/>
    <lineage>
        <taxon>Eukaryota</taxon>
        <taxon>Fungi</taxon>
        <taxon>Dikarya</taxon>
        <taxon>Ascomycota</taxon>
        <taxon>Pezizomycotina</taxon>
        <taxon>Eurotiomycetes</taxon>
        <taxon>Eurotiomycetidae</taxon>
        <taxon>Eurotiales</taxon>
        <taxon>Aspergillaceae</taxon>
        <taxon>Aspergillus</taxon>
        <taxon>Aspergillus subgen. Circumdati</taxon>
    </lineage>
</organism>
<dbReference type="VEuPathDB" id="FungiDB:BO70DRAFT_32649"/>
<dbReference type="GeneID" id="37062902"/>
<sequence length="196" mass="21043">MGVLRPSTVVASGARSRVFSLPLLLSPSLSLFLSSPPSHWQDPLLLQTTPFLSKTPRHPDITPISRARPISLASGALIRDQGLLVRQLTAARIAAVPSNTCPTPVACSLLDGKPIIPHAPSIPSVADLRILVQSPGRPLSVFLLVFCFQFPVSQLRNVPLPFLTHGYFRVALPASHPAPTLSQICRVGNCQVRIAC</sequence>
<dbReference type="EMBL" id="MSFL01000011">
    <property type="protein sequence ID" value="PWY82956.1"/>
    <property type="molecule type" value="Genomic_DNA"/>
</dbReference>
<comment type="caution">
    <text evidence="1">The sequence shown here is derived from an EMBL/GenBank/DDBJ whole genome shotgun (WGS) entry which is preliminary data.</text>
</comment>
<dbReference type="RefSeq" id="XP_025399670.1">
    <property type="nucleotide sequence ID" value="XM_025540665.1"/>
</dbReference>
<name>A0A317W8K3_9EURO</name>
<proteinExistence type="predicted"/>
<dbReference type="Proteomes" id="UP000247233">
    <property type="component" value="Unassembled WGS sequence"/>
</dbReference>